<reference evidence="1 3" key="1">
    <citation type="journal article" date="2008" name="Science">
        <title>The Physcomitrella genome reveals evolutionary insights into the conquest of land by plants.</title>
        <authorList>
            <person name="Rensing S."/>
            <person name="Lang D."/>
            <person name="Zimmer A."/>
            <person name="Terry A."/>
            <person name="Salamov A."/>
            <person name="Shapiro H."/>
            <person name="Nishiyama T."/>
            <person name="Perroud P.-F."/>
            <person name="Lindquist E."/>
            <person name="Kamisugi Y."/>
            <person name="Tanahashi T."/>
            <person name="Sakakibara K."/>
            <person name="Fujita T."/>
            <person name="Oishi K."/>
            <person name="Shin-I T."/>
            <person name="Kuroki Y."/>
            <person name="Toyoda A."/>
            <person name="Suzuki Y."/>
            <person name="Hashimoto A."/>
            <person name="Yamaguchi K."/>
            <person name="Sugano A."/>
            <person name="Kohara Y."/>
            <person name="Fujiyama A."/>
            <person name="Anterola A."/>
            <person name="Aoki S."/>
            <person name="Ashton N."/>
            <person name="Barbazuk W.B."/>
            <person name="Barker E."/>
            <person name="Bennetzen J."/>
            <person name="Bezanilla M."/>
            <person name="Blankenship R."/>
            <person name="Cho S.H."/>
            <person name="Dutcher S."/>
            <person name="Estelle M."/>
            <person name="Fawcett J.A."/>
            <person name="Gundlach H."/>
            <person name="Hanada K."/>
            <person name="Heyl A."/>
            <person name="Hicks K.A."/>
            <person name="Hugh J."/>
            <person name="Lohr M."/>
            <person name="Mayer K."/>
            <person name="Melkozernov A."/>
            <person name="Murata T."/>
            <person name="Nelson D."/>
            <person name="Pils B."/>
            <person name="Prigge M."/>
            <person name="Reiss B."/>
            <person name="Renner T."/>
            <person name="Rombauts S."/>
            <person name="Rushton P."/>
            <person name="Sanderfoot A."/>
            <person name="Schween G."/>
            <person name="Shiu S.-H."/>
            <person name="Stueber K."/>
            <person name="Theodoulou F.L."/>
            <person name="Tu H."/>
            <person name="Van de Peer Y."/>
            <person name="Verrier P.J."/>
            <person name="Waters E."/>
            <person name="Wood A."/>
            <person name="Yang L."/>
            <person name="Cove D."/>
            <person name="Cuming A."/>
            <person name="Hasebe M."/>
            <person name="Lucas S."/>
            <person name="Mishler D.B."/>
            <person name="Reski R."/>
            <person name="Grigoriev I."/>
            <person name="Quatrano R.S."/>
            <person name="Boore J.L."/>
        </authorList>
    </citation>
    <scope>NUCLEOTIDE SEQUENCE [LARGE SCALE GENOMIC DNA]</scope>
    <source>
        <strain evidence="2 3">cv. Gransden 2004</strain>
    </source>
</reference>
<accession>A0A2K1JBK0</accession>
<organism evidence="1">
    <name type="scientific">Physcomitrium patens</name>
    <name type="common">Spreading-leaved earth moss</name>
    <name type="synonym">Physcomitrella patens</name>
    <dbReference type="NCBI Taxonomy" id="3218"/>
    <lineage>
        <taxon>Eukaryota</taxon>
        <taxon>Viridiplantae</taxon>
        <taxon>Streptophyta</taxon>
        <taxon>Embryophyta</taxon>
        <taxon>Bryophyta</taxon>
        <taxon>Bryophytina</taxon>
        <taxon>Bryopsida</taxon>
        <taxon>Funariidae</taxon>
        <taxon>Funariales</taxon>
        <taxon>Funariaceae</taxon>
        <taxon>Physcomitrium</taxon>
    </lineage>
</organism>
<evidence type="ECO:0000313" key="1">
    <source>
        <dbReference type="EMBL" id="PNR38909.1"/>
    </source>
</evidence>
<dbReference type="AlphaFoldDB" id="A0A2K1JBK0"/>
<gene>
    <name evidence="1" type="ORF">PHYPA_019187</name>
</gene>
<evidence type="ECO:0000313" key="2">
    <source>
        <dbReference type="EnsemblPlants" id="PAC:32926535.CDS.1"/>
    </source>
</evidence>
<name>A0A2K1JBK0_PHYPA</name>
<evidence type="ECO:0000313" key="3">
    <source>
        <dbReference type="Proteomes" id="UP000006727"/>
    </source>
</evidence>
<dbReference type="Gramene" id="Pp3c15_2010V3.1">
    <property type="protein sequence ID" value="PAC:32926535.CDS.1"/>
    <property type="gene ID" value="Pp3c15_2010"/>
</dbReference>
<dbReference type="EMBL" id="ABEU02000015">
    <property type="protein sequence ID" value="PNR38909.1"/>
    <property type="molecule type" value="Genomic_DNA"/>
</dbReference>
<keyword evidence="3" id="KW-1185">Reference proteome</keyword>
<reference evidence="1 3" key="2">
    <citation type="journal article" date="2018" name="Plant J.">
        <title>The Physcomitrella patens chromosome-scale assembly reveals moss genome structure and evolution.</title>
        <authorList>
            <person name="Lang D."/>
            <person name="Ullrich K.K."/>
            <person name="Murat F."/>
            <person name="Fuchs J."/>
            <person name="Jenkins J."/>
            <person name="Haas F.B."/>
            <person name="Piednoel M."/>
            <person name="Gundlach H."/>
            <person name="Van Bel M."/>
            <person name="Meyberg R."/>
            <person name="Vives C."/>
            <person name="Morata J."/>
            <person name="Symeonidi A."/>
            <person name="Hiss M."/>
            <person name="Muchero W."/>
            <person name="Kamisugi Y."/>
            <person name="Saleh O."/>
            <person name="Blanc G."/>
            <person name="Decker E.L."/>
            <person name="van Gessel N."/>
            <person name="Grimwood J."/>
            <person name="Hayes R.D."/>
            <person name="Graham S.W."/>
            <person name="Gunter L.E."/>
            <person name="McDaniel S.F."/>
            <person name="Hoernstein S.N.W."/>
            <person name="Larsson A."/>
            <person name="Li F.W."/>
            <person name="Perroud P.F."/>
            <person name="Phillips J."/>
            <person name="Ranjan P."/>
            <person name="Rokshar D.S."/>
            <person name="Rothfels C.J."/>
            <person name="Schneider L."/>
            <person name="Shu S."/>
            <person name="Stevenson D.W."/>
            <person name="Thummler F."/>
            <person name="Tillich M."/>
            <person name="Villarreal Aguilar J.C."/>
            <person name="Widiez T."/>
            <person name="Wong G.K."/>
            <person name="Wymore A."/>
            <person name="Zhang Y."/>
            <person name="Zimmer A.D."/>
            <person name="Quatrano R.S."/>
            <person name="Mayer K.F.X."/>
            <person name="Goodstein D."/>
            <person name="Casacuberta J.M."/>
            <person name="Vandepoele K."/>
            <person name="Reski R."/>
            <person name="Cuming A.C."/>
            <person name="Tuskan G.A."/>
            <person name="Maumus F."/>
            <person name="Salse J."/>
            <person name="Schmutz J."/>
            <person name="Rensing S.A."/>
        </authorList>
    </citation>
    <scope>NUCLEOTIDE SEQUENCE [LARGE SCALE GENOMIC DNA]</scope>
    <source>
        <strain evidence="2 3">cv. Gransden 2004</strain>
    </source>
</reference>
<proteinExistence type="predicted"/>
<dbReference type="InParanoid" id="A0A2K1JBK0"/>
<sequence>MLRMLCRKQAPTAPWDKVYDSDHTSLEPLLSGRSPQRQGYDGGYPPVDPPPFFPSISSKSKIMVILTWIIGL</sequence>
<dbReference type="EnsemblPlants" id="Pp3c15_2010V3.1">
    <property type="protein sequence ID" value="PAC:32926535.CDS.1"/>
    <property type="gene ID" value="Pp3c15_2010"/>
</dbReference>
<reference evidence="2" key="3">
    <citation type="submission" date="2020-12" db="UniProtKB">
        <authorList>
            <consortium name="EnsemblPlants"/>
        </authorList>
    </citation>
    <scope>IDENTIFICATION</scope>
</reference>
<protein>
    <submittedName>
        <fullName evidence="1 2">Uncharacterized protein</fullName>
    </submittedName>
</protein>
<dbReference type="Proteomes" id="UP000006727">
    <property type="component" value="Chromosome 15"/>
</dbReference>